<keyword evidence="1" id="KW-0472">Membrane</keyword>
<keyword evidence="1" id="KW-1133">Transmembrane helix</keyword>
<name>A0A7S2XSC6_9STRA</name>
<dbReference type="Pfam" id="PF06522">
    <property type="entry name" value="B12D"/>
    <property type="match status" value="1"/>
</dbReference>
<gene>
    <name evidence="2" type="ORF">ASEP1449_LOCUS18156</name>
</gene>
<proteinExistence type="predicted"/>
<accession>A0A7S2XSC6</accession>
<feature type="transmembrane region" description="Helical" evidence="1">
    <location>
        <begin position="52"/>
        <end position="76"/>
    </location>
</feature>
<reference evidence="2" key="1">
    <citation type="submission" date="2021-01" db="EMBL/GenBank/DDBJ databases">
        <authorList>
            <person name="Corre E."/>
            <person name="Pelletier E."/>
            <person name="Niang G."/>
            <person name="Scheremetjew M."/>
            <person name="Finn R."/>
            <person name="Kale V."/>
            <person name="Holt S."/>
            <person name="Cochrane G."/>
            <person name="Meng A."/>
            <person name="Brown T."/>
            <person name="Cohen L."/>
        </authorList>
    </citation>
    <scope>NUCLEOTIDE SEQUENCE</scope>
    <source>
        <strain evidence="2">CCMP2084</strain>
    </source>
</reference>
<dbReference type="InterPro" id="IPR010530">
    <property type="entry name" value="B12D"/>
</dbReference>
<evidence type="ECO:0000313" key="2">
    <source>
        <dbReference type="EMBL" id="CAD9826322.1"/>
    </source>
</evidence>
<dbReference type="EMBL" id="HBHQ01026817">
    <property type="protein sequence ID" value="CAD9826322.1"/>
    <property type="molecule type" value="Transcribed_RNA"/>
</dbReference>
<evidence type="ECO:0000256" key="1">
    <source>
        <dbReference type="SAM" id="Phobius"/>
    </source>
</evidence>
<organism evidence="2">
    <name type="scientific">Attheya septentrionalis</name>
    <dbReference type="NCBI Taxonomy" id="420275"/>
    <lineage>
        <taxon>Eukaryota</taxon>
        <taxon>Sar</taxon>
        <taxon>Stramenopiles</taxon>
        <taxon>Ochrophyta</taxon>
        <taxon>Bacillariophyta</taxon>
        <taxon>Coscinodiscophyceae</taxon>
        <taxon>Chaetocerotophycidae</taxon>
        <taxon>Chaetocerotales</taxon>
        <taxon>Attheyaceae</taxon>
        <taxon>Attheya</taxon>
    </lineage>
</organism>
<keyword evidence="1" id="KW-0812">Transmembrane</keyword>
<protein>
    <submittedName>
        <fullName evidence="2">Uncharacterized protein</fullName>
    </submittedName>
</protein>
<dbReference type="AlphaFoldDB" id="A0A7S2XSC6"/>
<sequence>MNALTHYAHMVKPAATAAMRRNNISTLQHGPIPLKSKMVGFQKNFLSDPSTYPLIVIMGCALTFTAGMGVYALTSYEEVKINPHKRNSMLQTWGEEERPSLLSSVIGWNSWQKHNPEGLGIKHEDWLKSKGKK</sequence>